<evidence type="ECO:0000313" key="18">
    <source>
        <dbReference type="EMBL" id="MDQ0367505.1"/>
    </source>
</evidence>
<dbReference type="PANTHER" id="PTHR23132">
    <property type="entry name" value="D-ALANINE--D-ALANINE LIGASE"/>
    <property type="match status" value="1"/>
</dbReference>
<comment type="subcellular location">
    <subcellularLocation>
        <location evidence="12">Cytoplasm</location>
    </subcellularLocation>
</comment>
<feature type="active site" evidence="13">
    <location>
        <position position="330"/>
    </location>
</feature>
<evidence type="ECO:0000256" key="8">
    <source>
        <dbReference type="ARBA" id="ARBA00022960"/>
    </source>
</evidence>
<keyword evidence="6 16" id="KW-0067">ATP-binding</keyword>
<dbReference type="EC" id="6.3.2.4" evidence="12"/>
<dbReference type="InterPro" id="IPR013815">
    <property type="entry name" value="ATP_grasp_subdomain_1"/>
</dbReference>
<dbReference type="PROSITE" id="PS50975">
    <property type="entry name" value="ATP_GRASP"/>
    <property type="match status" value="1"/>
</dbReference>
<dbReference type="Gene3D" id="3.30.1490.20">
    <property type="entry name" value="ATP-grasp fold, A domain"/>
    <property type="match status" value="1"/>
</dbReference>
<keyword evidence="19" id="KW-1185">Reference proteome</keyword>
<dbReference type="PROSITE" id="PS00843">
    <property type="entry name" value="DALA_DALA_LIGASE_1"/>
    <property type="match status" value="1"/>
</dbReference>
<dbReference type="AlphaFoldDB" id="A0AAE3W1B5"/>
<evidence type="ECO:0000256" key="5">
    <source>
        <dbReference type="ARBA" id="ARBA00022741"/>
    </source>
</evidence>
<dbReference type="InterPro" id="IPR016185">
    <property type="entry name" value="PreATP-grasp_dom_sf"/>
</dbReference>
<evidence type="ECO:0000256" key="10">
    <source>
        <dbReference type="ARBA" id="ARBA00023211"/>
    </source>
</evidence>
<dbReference type="GO" id="GO:0005524">
    <property type="term" value="F:ATP binding"/>
    <property type="evidence" value="ECO:0007669"/>
    <property type="project" value="UniProtKB-UniRule"/>
</dbReference>
<evidence type="ECO:0000256" key="7">
    <source>
        <dbReference type="ARBA" id="ARBA00022842"/>
    </source>
</evidence>
<dbReference type="Gene3D" id="3.30.470.20">
    <property type="entry name" value="ATP-grasp fold, B domain"/>
    <property type="match status" value="1"/>
</dbReference>
<keyword evidence="12" id="KW-0963">Cytoplasm</keyword>
<dbReference type="GO" id="GO:0009252">
    <property type="term" value="P:peptidoglycan biosynthetic process"/>
    <property type="evidence" value="ECO:0007669"/>
    <property type="project" value="UniProtKB-UniRule"/>
</dbReference>
<dbReference type="RefSeq" id="WP_307241583.1">
    <property type="nucleotide sequence ID" value="NZ_JAUSUZ010000001.1"/>
</dbReference>
<comment type="cofactor">
    <cofactor evidence="1">
        <name>Mn(2+)</name>
        <dbReference type="ChEBI" id="CHEBI:29035"/>
    </cofactor>
</comment>
<dbReference type="GO" id="GO:0046872">
    <property type="term" value="F:metal ion binding"/>
    <property type="evidence" value="ECO:0007669"/>
    <property type="project" value="UniProtKB-KW"/>
</dbReference>
<keyword evidence="9 12" id="KW-0573">Peptidoglycan synthesis</keyword>
<dbReference type="Pfam" id="PF07478">
    <property type="entry name" value="Dala_Dala_lig_C"/>
    <property type="match status" value="1"/>
</dbReference>
<keyword evidence="11 12" id="KW-0961">Cell wall biogenesis/degradation</keyword>
<evidence type="ECO:0000313" key="19">
    <source>
        <dbReference type="Proteomes" id="UP001240236"/>
    </source>
</evidence>
<keyword evidence="8 12" id="KW-0133">Cell shape</keyword>
<sequence length="368" mass="39496">MTERGKTRIAVIFGGRSGEHDVSCKSALSVMQHLDRERYQVVPVRITIDGVWIVGRDEPDTAATLDLDGLLAQTRAEDGTVHPLPISSISQALAALRDVDVAFPCLHGPYGEDGTIQALLELAGLPYLGNGVLASAVSMDKEFTKKILVSEGIEVAPGVVLRHAGETVSEADRERLGLPVFVKPSRAGSSIGVSRVDDWADLPAAVELARRSDPKVLVEAAVPGREVDIGVLEFPDGRVEAGPSLEIRVPDGFGFFDFEAKYTDVGTVFEIPAKLSPEVKAAVEECAVTAFRALDCSGLLRVDFFLRETPDGVVPVINEVNTFPGFTSMSQFPQMWAAAGVGYAELLDVMVETALLRQHPTPPVVLPE</sequence>
<dbReference type="GO" id="GO:0008716">
    <property type="term" value="F:D-alanine-D-alanine ligase activity"/>
    <property type="evidence" value="ECO:0007669"/>
    <property type="project" value="UniProtKB-UniRule"/>
</dbReference>
<dbReference type="SUPFAM" id="SSF52440">
    <property type="entry name" value="PreATP-grasp domain"/>
    <property type="match status" value="1"/>
</dbReference>
<dbReference type="GO" id="GO:0008360">
    <property type="term" value="P:regulation of cell shape"/>
    <property type="evidence" value="ECO:0007669"/>
    <property type="project" value="UniProtKB-KW"/>
</dbReference>
<keyword evidence="4 15" id="KW-0479">Metal-binding</keyword>
<keyword evidence="3 12" id="KW-0436">Ligase</keyword>
<organism evidence="18 19">
    <name type="scientific">Catenuloplanes indicus</name>
    <dbReference type="NCBI Taxonomy" id="137267"/>
    <lineage>
        <taxon>Bacteria</taxon>
        <taxon>Bacillati</taxon>
        <taxon>Actinomycetota</taxon>
        <taxon>Actinomycetes</taxon>
        <taxon>Micromonosporales</taxon>
        <taxon>Micromonosporaceae</taxon>
        <taxon>Catenuloplanes</taxon>
    </lineage>
</organism>
<keyword evidence="5 14" id="KW-0547">Nucleotide-binding</keyword>
<dbReference type="PANTHER" id="PTHR23132:SF25">
    <property type="entry name" value="D-ALANINE--D-ALANINE LIGASE A"/>
    <property type="match status" value="1"/>
</dbReference>
<protein>
    <recommendedName>
        <fullName evidence="12">D-alanine--D-alanine ligase</fullName>
        <ecNumber evidence="12">6.3.2.4</ecNumber>
    </recommendedName>
    <alternativeName>
        <fullName evidence="12">D-Ala-D-Ala ligase</fullName>
    </alternativeName>
    <alternativeName>
        <fullName evidence="12">D-alanylalanine synthetase</fullName>
    </alternativeName>
</protein>
<dbReference type="GO" id="GO:0005829">
    <property type="term" value="C:cytosol"/>
    <property type="evidence" value="ECO:0007669"/>
    <property type="project" value="TreeGrafter"/>
</dbReference>
<gene>
    <name evidence="12" type="primary">ddl</name>
    <name evidence="18" type="ORF">J2S42_004174</name>
</gene>
<comment type="catalytic activity">
    <reaction evidence="12">
        <text>2 D-alanine + ATP = D-alanyl-D-alanine + ADP + phosphate + H(+)</text>
        <dbReference type="Rhea" id="RHEA:11224"/>
        <dbReference type="ChEBI" id="CHEBI:15378"/>
        <dbReference type="ChEBI" id="CHEBI:30616"/>
        <dbReference type="ChEBI" id="CHEBI:43474"/>
        <dbReference type="ChEBI" id="CHEBI:57416"/>
        <dbReference type="ChEBI" id="CHEBI:57822"/>
        <dbReference type="ChEBI" id="CHEBI:456216"/>
        <dbReference type="EC" id="6.3.2.4"/>
    </reaction>
</comment>
<evidence type="ECO:0000256" key="14">
    <source>
        <dbReference type="PIRSR" id="PIRSR039102-2"/>
    </source>
</evidence>
<evidence type="ECO:0000256" key="2">
    <source>
        <dbReference type="ARBA" id="ARBA00010871"/>
    </source>
</evidence>
<dbReference type="Proteomes" id="UP001240236">
    <property type="component" value="Unassembled WGS sequence"/>
</dbReference>
<dbReference type="InterPro" id="IPR000291">
    <property type="entry name" value="D-Ala_lig_Van_CS"/>
</dbReference>
<feature type="active site" evidence="13">
    <location>
        <position position="19"/>
    </location>
</feature>
<evidence type="ECO:0000256" key="15">
    <source>
        <dbReference type="PIRSR" id="PIRSR039102-3"/>
    </source>
</evidence>
<comment type="caution">
    <text evidence="18">The sequence shown here is derived from an EMBL/GenBank/DDBJ whole genome shotgun (WGS) entry which is preliminary data.</text>
</comment>
<feature type="domain" description="ATP-grasp" evidence="17">
    <location>
        <begin position="145"/>
        <end position="352"/>
    </location>
</feature>
<reference evidence="18 19" key="1">
    <citation type="submission" date="2023-07" db="EMBL/GenBank/DDBJ databases">
        <title>Sequencing the genomes of 1000 actinobacteria strains.</title>
        <authorList>
            <person name="Klenk H.-P."/>
        </authorList>
    </citation>
    <scope>NUCLEOTIDE SEQUENCE [LARGE SCALE GENOMIC DNA]</scope>
    <source>
        <strain evidence="18 19">DSM 44709</strain>
    </source>
</reference>
<feature type="binding site" evidence="14">
    <location>
        <begin position="181"/>
        <end position="183"/>
    </location>
    <ligand>
        <name>ATP</name>
        <dbReference type="ChEBI" id="CHEBI:30616"/>
    </ligand>
</feature>
<comment type="similarity">
    <text evidence="2 12">Belongs to the D-alanine--D-alanine ligase family.</text>
</comment>
<feature type="binding site" evidence="14">
    <location>
        <begin position="189"/>
        <end position="190"/>
    </location>
    <ligand>
        <name>ATP</name>
        <dbReference type="ChEBI" id="CHEBI:30616"/>
    </ligand>
</feature>
<dbReference type="HAMAP" id="MF_00047">
    <property type="entry name" value="Dala_Dala_lig"/>
    <property type="match status" value="1"/>
</dbReference>
<dbReference type="NCBIfam" id="NF002528">
    <property type="entry name" value="PRK01966.1-4"/>
    <property type="match status" value="1"/>
</dbReference>
<dbReference type="InterPro" id="IPR011127">
    <property type="entry name" value="Dala_Dala_lig_N"/>
</dbReference>
<evidence type="ECO:0000256" key="3">
    <source>
        <dbReference type="ARBA" id="ARBA00022598"/>
    </source>
</evidence>
<evidence type="ECO:0000259" key="17">
    <source>
        <dbReference type="PROSITE" id="PS50975"/>
    </source>
</evidence>
<dbReference type="InterPro" id="IPR011095">
    <property type="entry name" value="Dala_Dala_lig_C"/>
</dbReference>
<feature type="binding site" evidence="15">
    <location>
        <position position="321"/>
    </location>
    <ligand>
        <name>Mg(2+)</name>
        <dbReference type="ChEBI" id="CHEBI:18420"/>
        <label>2</label>
    </ligand>
</feature>
<feature type="binding site" evidence="15">
    <location>
        <position position="319"/>
    </location>
    <ligand>
        <name>Mg(2+)</name>
        <dbReference type="ChEBI" id="CHEBI:18420"/>
        <label>1</label>
    </ligand>
</feature>
<evidence type="ECO:0000256" key="11">
    <source>
        <dbReference type="ARBA" id="ARBA00023316"/>
    </source>
</evidence>
<dbReference type="NCBIfam" id="TIGR01205">
    <property type="entry name" value="D_ala_D_alaTIGR"/>
    <property type="match status" value="1"/>
</dbReference>
<evidence type="ECO:0000256" key="1">
    <source>
        <dbReference type="ARBA" id="ARBA00001936"/>
    </source>
</evidence>
<dbReference type="InterPro" id="IPR011761">
    <property type="entry name" value="ATP-grasp"/>
</dbReference>
<evidence type="ECO:0000256" key="16">
    <source>
        <dbReference type="PROSITE-ProRule" id="PRU00409"/>
    </source>
</evidence>
<dbReference type="PIRSF" id="PIRSF039102">
    <property type="entry name" value="Ddl/VanB"/>
    <property type="match status" value="1"/>
</dbReference>
<evidence type="ECO:0000256" key="9">
    <source>
        <dbReference type="ARBA" id="ARBA00022984"/>
    </source>
</evidence>
<evidence type="ECO:0000256" key="6">
    <source>
        <dbReference type="ARBA" id="ARBA00022840"/>
    </source>
</evidence>
<evidence type="ECO:0000256" key="4">
    <source>
        <dbReference type="ARBA" id="ARBA00022723"/>
    </source>
</evidence>
<name>A0AAE3W1B5_9ACTN</name>
<comment type="cofactor">
    <cofactor evidence="15">
        <name>Mg(2+)</name>
        <dbReference type="ChEBI" id="CHEBI:18420"/>
    </cofactor>
    <cofactor evidence="15">
        <name>Mn(2+)</name>
        <dbReference type="ChEBI" id="CHEBI:29035"/>
    </cofactor>
    <text evidence="15">Binds 2 magnesium or manganese ions per subunit.</text>
</comment>
<dbReference type="EMBL" id="JAUSUZ010000001">
    <property type="protein sequence ID" value="MDQ0367505.1"/>
    <property type="molecule type" value="Genomic_DNA"/>
</dbReference>
<feature type="binding site" evidence="15">
    <location>
        <position position="303"/>
    </location>
    <ligand>
        <name>Mg(2+)</name>
        <dbReference type="ChEBI" id="CHEBI:18420"/>
        <label>1</label>
    </ligand>
</feature>
<feature type="binding site" evidence="14">
    <location>
        <begin position="219"/>
        <end position="226"/>
    </location>
    <ligand>
        <name>ATP</name>
        <dbReference type="ChEBI" id="CHEBI:30616"/>
    </ligand>
</feature>
<evidence type="ECO:0000256" key="12">
    <source>
        <dbReference type="HAMAP-Rule" id="MF_00047"/>
    </source>
</evidence>
<comment type="pathway">
    <text evidence="12">Cell wall biogenesis; peptidoglycan biosynthesis.</text>
</comment>
<dbReference type="GO" id="GO:0071555">
    <property type="term" value="P:cell wall organization"/>
    <property type="evidence" value="ECO:0007669"/>
    <property type="project" value="UniProtKB-KW"/>
</dbReference>
<dbReference type="SUPFAM" id="SSF56059">
    <property type="entry name" value="Glutathione synthetase ATP-binding domain-like"/>
    <property type="match status" value="1"/>
</dbReference>
<accession>A0AAE3W1B5</accession>
<comment type="function">
    <text evidence="12">Cell wall formation.</text>
</comment>
<dbReference type="Pfam" id="PF01820">
    <property type="entry name" value="Dala_Dala_lig_N"/>
    <property type="match status" value="1"/>
</dbReference>
<keyword evidence="10 15" id="KW-0464">Manganese</keyword>
<proteinExistence type="inferred from homology"/>
<feature type="binding site" evidence="15">
    <location>
        <position position="319"/>
    </location>
    <ligand>
        <name>Mg(2+)</name>
        <dbReference type="ChEBI" id="CHEBI:18420"/>
        <label>2</label>
    </ligand>
</feature>
<feature type="active site" evidence="13">
    <location>
        <position position="189"/>
    </location>
</feature>
<dbReference type="Gene3D" id="3.40.50.20">
    <property type="match status" value="1"/>
</dbReference>
<feature type="binding site" evidence="14">
    <location>
        <position position="141"/>
    </location>
    <ligand>
        <name>ATP</name>
        <dbReference type="ChEBI" id="CHEBI:30616"/>
    </ligand>
</feature>
<keyword evidence="7 15" id="KW-0460">Magnesium</keyword>
<evidence type="ECO:0000256" key="13">
    <source>
        <dbReference type="PIRSR" id="PIRSR039102-1"/>
    </source>
</evidence>
<feature type="binding site" evidence="14">
    <location>
        <begin position="318"/>
        <end position="319"/>
    </location>
    <ligand>
        <name>ATP</name>
        <dbReference type="ChEBI" id="CHEBI:30616"/>
    </ligand>
</feature>
<dbReference type="InterPro" id="IPR005905">
    <property type="entry name" value="D_ala_D_ala"/>
</dbReference>